<keyword evidence="3" id="KW-0479">Metal-binding</keyword>
<evidence type="ECO:0000256" key="5">
    <source>
        <dbReference type="ARBA" id="ARBA00022801"/>
    </source>
</evidence>
<dbReference type="EC" id="3.1.1.-" evidence="8"/>
<proteinExistence type="inferred from homology"/>
<evidence type="ECO:0000256" key="4">
    <source>
        <dbReference type="ARBA" id="ARBA00022729"/>
    </source>
</evidence>
<dbReference type="EMBL" id="WVTB01000027">
    <property type="protein sequence ID" value="KAF3807753.1"/>
    <property type="molecule type" value="Genomic_DNA"/>
</dbReference>
<keyword evidence="5 8" id="KW-0378">Hydrolase</keyword>
<evidence type="ECO:0000256" key="2">
    <source>
        <dbReference type="ARBA" id="ARBA00022487"/>
    </source>
</evidence>
<sequence length="524" mass="55986">MIPSLFNGTVPPSACSPALIPYPDLFGAEFLSLQTNFVANHSQNVPPGYYSNHGSVNVQNANFCNVTVTYTHPGQNDTINVQVWLPSDTWNGRLQHIGGSGWQAGLHQAGLMAMIASVGEGYATVGTDGGLGSDVTPVNWGLLSEGNVNLYLLQDLASTTLNDAAVIAKSVIGSFYKTPPKYSYYTGCSQGGRQGFQLAQRYPDAYDGIAASAPAINWNQFVMQGMWGMFVMDQLGEYPPACEINAITSAALKACDRADGIEDGVVTDTDSCDFDPATVVGSSVNCIELGSERKVSAAAAEIVRRVWDGARRADNTSIWFGPSKEAVLTGSITDVAVVPTTCAANGTCTRGSFEIADDWLKLFLLKNSSASTANMTQAQFDDLAHLSVQVYESMMGTNNPDLSRFRARGGKLVGYHGTTDTLIPVRGSTHYYDSVLAQDEHANDFFRLFLAPGVNHCFGGKGAYPAGTFDAMREWVENGVGPDTLMASTVGVTPAFKRPLCPYPKKQFYDGVGNSTVGEGFSCV</sequence>
<keyword evidence="6" id="KW-0106">Calcium</keyword>
<keyword evidence="4" id="KW-0732">Signal</keyword>
<comment type="similarity">
    <text evidence="1 8">Belongs to the tannase family.</text>
</comment>
<dbReference type="GO" id="GO:0030600">
    <property type="term" value="F:feruloyl esterase activity"/>
    <property type="evidence" value="ECO:0007669"/>
    <property type="project" value="UniProtKB-ARBA"/>
</dbReference>
<organism evidence="9 10">
    <name type="scientific">Colletotrichum gloeosporioides</name>
    <name type="common">Anthracnose fungus</name>
    <name type="synonym">Glomerella cingulata</name>
    <dbReference type="NCBI Taxonomy" id="474922"/>
    <lineage>
        <taxon>Eukaryota</taxon>
        <taxon>Fungi</taxon>
        <taxon>Dikarya</taxon>
        <taxon>Ascomycota</taxon>
        <taxon>Pezizomycotina</taxon>
        <taxon>Sordariomycetes</taxon>
        <taxon>Hypocreomycetidae</taxon>
        <taxon>Glomerellales</taxon>
        <taxon>Glomerellaceae</taxon>
        <taxon>Colletotrichum</taxon>
        <taxon>Colletotrichum gloeosporioides species complex</taxon>
    </lineage>
</organism>
<dbReference type="SUPFAM" id="SSF53474">
    <property type="entry name" value="alpha/beta-Hydrolases"/>
    <property type="match status" value="1"/>
</dbReference>
<evidence type="ECO:0000256" key="7">
    <source>
        <dbReference type="ARBA" id="ARBA00023157"/>
    </source>
</evidence>
<dbReference type="PANTHER" id="PTHR33938">
    <property type="entry name" value="FERULOYL ESTERASE B-RELATED"/>
    <property type="match status" value="1"/>
</dbReference>
<dbReference type="InterPro" id="IPR011118">
    <property type="entry name" value="Tannase/feruloyl_esterase"/>
</dbReference>
<dbReference type="RefSeq" id="XP_045266912.1">
    <property type="nucleotide sequence ID" value="XM_045407467.1"/>
</dbReference>
<evidence type="ECO:0000256" key="6">
    <source>
        <dbReference type="ARBA" id="ARBA00022837"/>
    </source>
</evidence>
<dbReference type="GeneID" id="69014631"/>
<gene>
    <name evidence="9" type="ORF">GCG54_00007486</name>
</gene>
<dbReference type="Pfam" id="PF07519">
    <property type="entry name" value="Tannase"/>
    <property type="match status" value="1"/>
</dbReference>
<dbReference type="Proteomes" id="UP000613401">
    <property type="component" value="Unassembled WGS sequence"/>
</dbReference>
<dbReference type="GO" id="GO:0046872">
    <property type="term" value="F:metal ion binding"/>
    <property type="evidence" value="ECO:0007669"/>
    <property type="project" value="UniProtKB-KW"/>
</dbReference>
<accession>A0A8H4FMI5</accession>
<keyword evidence="10" id="KW-1185">Reference proteome</keyword>
<name>A0A8H4FMI5_COLGL</name>
<evidence type="ECO:0000256" key="8">
    <source>
        <dbReference type="RuleBase" id="RU361238"/>
    </source>
</evidence>
<evidence type="ECO:0000313" key="9">
    <source>
        <dbReference type="EMBL" id="KAF3807753.1"/>
    </source>
</evidence>
<protein>
    <recommendedName>
        <fullName evidence="8">Carboxylic ester hydrolase</fullName>
        <ecNumber evidence="8">3.1.1.-</ecNumber>
    </recommendedName>
</protein>
<evidence type="ECO:0000256" key="1">
    <source>
        <dbReference type="ARBA" id="ARBA00006249"/>
    </source>
</evidence>
<evidence type="ECO:0000313" key="10">
    <source>
        <dbReference type="Proteomes" id="UP000613401"/>
    </source>
</evidence>
<dbReference type="PANTHER" id="PTHR33938:SF13">
    <property type="entry name" value="CARBOXYLIC ESTER HYDROLASE"/>
    <property type="match status" value="1"/>
</dbReference>
<dbReference type="AlphaFoldDB" id="A0A8H4FMI5"/>
<dbReference type="Gene3D" id="3.40.50.1820">
    <property type="entry name" value="alpha/beta hydrolase"/>
    <property type="match status" value="1"/>
</dbReference>
<comment type="caution">
    <text evidence="9">The sequence shown here is derived from an EMBL/GenBank/DDBJ whole genome shotgun (WGS) entry which is preliminary data.</text>
</comment>
<keyword evidence="2" id="KW-0719">Serine esterase</keyword>
<dbReference type="InterPro" id="IPR029058">
    <property type="entry name" value="AB_hydrolase_fold"/>
</dbReference>
<keyword evidence="7" id="KW-1015">Disulfide bond</keyword>
<reference evidence="9" key="2">
    <citation type="submission" date="2020-03" db="EMBL/GenBank/DDBJ databases">
        <authorList>
            <person name="Fu F.-F."/>
            <person name="Chen J."/>
        </authorList>
    </citation>
    <scope>NUCLEOTIDE SEQUENCE</scope>
    <source>
        <strain evidence="9">Lc1</strain>
    </source>
</reference>
<reference evidence="9" key="1">
    <citation type="journal article" date="2020" name="Phytopathology">
        <title>Genome sequence and comparative analysis of Colletotrichum gloeosporioides isolated from Liriodendron leaves.</title>
        <authorList>
            <person name="Fu F.F."/>
            <person name="Hao Z."/>
            <person name="Wang P."/>
            <person name="Lu Y."/>
            <person name="Xue L.J."/>
            <person name="Wei G."/>
            <person name="Tian Y."/>
            <person name="Baishi H."/>
            <person name="Xu H."/>
            <person name="Shi J."/>
            <person name="Cheng T."/>
            <person name="Wang G."/>
            <person name="Yi Y."/>
            <person name="Chen J."/>
        </authorList>
    </citation>
    <scope>NUCLEOTIDE SEQUENCE</scope>
    <source>
        <strain evidence="9">Lc1</strain>
    </source>
</reference>
<evidence type="ECO:0000256" key="3">
    <source>
        <dbReference type="ARBA" id="ARBA00022723"/>
    </source>
</evidence>